<dbReference type="OrthoDB" id="2932404at2759"/>
<evidence type="ECO:0000256" key="1">
    <source>
        <dbReference type="ARBA" id="ARBA00022737"/>
    </source>
</evidence>
<gene>
    <name evidence="4" type="ORF">PIIN_02774</name>
</gene>
<keyword evidence="5" id="KW-1185">Reference proteome</keyword>
<evidence type="ECO:0000256" key="2">
    <source>
        <dbReference type="SAM" id="MobiDB-lite"/>
    </source>
</evidence>
<dbReference type="InterPro" id="IPR027417">
    <property type="entry name" value="P-loop_NTPase"/>
</dbReference>
<dbReference type="PANTHER" id="PTHR10039">
    <property type="entry name" value="AMELOGENIN"/>
    <property type="match status" value="1"/>
</dbReference>
<keyword evidence="1" id="KW-0677">Repeat</keyword>
<sequence>MSTLKSKRAKKPRPTGKAPGSSSSAQSSSSKKAQVYDTVNVGLDFVANLSEASDVLAPLKAACRATKSILDVKQAIDSNKEDLNDLIARLEGYMSSIEKQVDLFERYSPEERIVEEAFSQPFIRYVKFLEDLSAKVLNYVEKRSQTTRGRATQVRKVKIDAETIRRFSREVDDRHRQFMEALNIFTTLRIQSIERSTKDTKVNVEKSLTDNDATAILQLPMVAFVPSSIHNTCMQGTREAVLQMIWHWASDDISDKPIFWLCDIAGSGKSTVAMSAAERWRNEGILGGRFFFSIASSEGSTTEKFCSTIARELAYYIPGHGRSIADAVRRNPIVMRSSLDEQFRTLITGSLHSQQDRVIFVIDALDECKSGSQRKELVEALYTAVRECKNLKIFMTSRPDPVVEAILGSLSTKAKLEDRLHHVNHRDNIDDIANYVHRSLGGILPGDKRQKLVEKANGLFIWASTACRMLKNEASLISPEDMYARLTSMDQVGVIDDVYNLVFERTDPEYYTVLCTMLALLAAAFEPLTIDDLDDLLKSSKIHGSAKALVHNLGSVLTIDATNLIQFRHPTVVEYLRRCPINPAINNRNIISINFANAHGQTALWCLKRLKSPSEGLKFNICQIESSFNLNRQIPDLDTRVSNFISRRLRYASSHWVFHVAETNDNWRYTFSSELEHITQIPYVLYWMEILSFTGGVPRAIAGLRAIAHHAGVSD</sequence>
<dbReference type="InParanoid" id="G4TC71"/>
<evidence type="ECO:0000313" key="5">
    <source>
        <dbReference type="Proteomes" id="UP000007148"/>
    </source>
</evidence>
<dbReference type="Gene3D" id="3.40.50.300">
    <property type="entry name" value="P-loop containing nucleotide triphosphate hydrolases"/>
    <property type="match status" value="1"/>
</dbReference>
<organism evidence="4 5">
    <name type="scientific">Serendipita indica (strain DSM 11827)</name>
    <name type="common">Root endophyte fungus</name>
    <name type="synonym">Piriformospora indica</name>
    <dbReference type="NCBI Taxonomy" id="1109443"/>
    <lineage>
        <taxon>Eukaryota</taxon>
        <taxon>Fungi</taxon>
        <taxon>Dikarya</taxon>
        <taxon>Basidiomycota</taxon>
        <taxon>Agaricomycotina</taxon>
        <taxon>Agaricomycetes</taxon>
        <taxon>Sebacinales</taxon>
        <taxon>Serendipitaceae</taxon>
        <taxon>Serendipita</taxon>
    </lineage>
</organism>
<feature type="domain" description="Nephrocystin 3-like N-terminal" evidence="3">
    <location>
        <begin position="244"/>
        <end position="398"/>
    </location>
</feature>
<dbReference type="Proteomes" id="UP000007148">
    <property type="component" value="Unassembled WGS sequence"/>
</dbReference>
<feature type="compositionally biased region" description="Low complexity" evidence="2">
    <location>
        <begin position="21"/>
        <end position="31"/>
    </location>
</feature>
<dbReference type="eggNOG" id="KOG0266">
    <property type="taxonomic scope" value="Eukaryota"/>
</dbReference>
<dbReference type="SUPFAM" id="SSF52540">
    <property type="entry name" value="P-loop containing nucleoside triphosphate hydrolases"/>
    <property type="match status" value="1"/>
</dbReference>
<dbReference type="EMBL" id="CAFZ01000042">
    <property type="protein sequence ID" value="CCA68914.1"/>
    <property type="molecule type" value="Genomic_DNA"/>
</dbReference>
<dbReference type="InterPro" id="IPR056884">
    <property type="entry name" value="NPHP3-like_N"/>
</dbReference>
<dbReference type="HOGENOM" id="CLU_000288_6_5_1"/>
<dbReference type="Pfam" id="PF24883">
    <property type="entry name" value="NPHP3_N"/>
    <property type="match status" value="1"/>
</dbReference>
<feature type="region of interest" description="Disordered" evidence="2">
    <location>
        <begin position="1"/>
        <end position="31"/>
    </location>
</feature>
<dbReference type="OMA" id="ECHECTE"/>
<protein>
    <submittedName>
        <fullName evidence="4">Related to archipelago beta form (F-box-WD40 repeat protein)</fullName>
    </submittedName>
</protein>
<feature type="compositionally biased region" description="Basic residues" evidence="2">
    <location>
        <begin position="1"/>
        <end position="14"/>
    </location>
</feature>
<dbReference type="InterPro" id="IPR059179">
    <property type="entry name" value="MLKL-like_MCAfunc"/>
</dbReference>
<dbReference type="CDD" id="cd21037">
    <property type="entry name" value="MLKL_NTD"/>
    <property type="match status" value="1"/>
</dbReference>
<evidence type="ECO:0000259" key="3">
    <source>
        <dbReference type="Pfam" id="PF24883"/>
    </source>
</evidence>
<name>G4TC71_SERID</name>
<proteinExistence type="predicted"/>
<evidence type="ECO:0000313" key="4">
    <source>
        <dbReference type="EMBL" id="CCA68914.1"/>
    </source>
</evidence>
<reference evidence="4 5" key="1">
    <citation type="journal article" date="2011" name="PLoS Pathog.">
        <title>Endophytic Life Strategies Decoded by Genome and Transcriptome Analyses of the Mutualistic Root Symbiont Piriformospora indica.</title>
        <authorList>
            <person name="Zuccaro A."/>
            <person name="Lahrmann U."/>
            <person name="Guldener U."/>
            <person name="Langen G."/>
            <person name="Pfiffi S."/>
            <person name="Biedenkopf D."/>
            <person name="Wong P."/>
            <person name="Samans B."/>
            <person name="Grimm C."/>
            <person name="Basiewicz M."/>
            <person name="Murat C."/>
            <person name="Martin F."/>
            <person name="Kogel K.H."/>
        </authorList>
    </citation>
    <scope>NUCLEOTIDE SEQUENCE [LARGE SCALE GENOMIC DNA]</scope>
    <source>
        <strain evidence="4 5">DSM 11827</strain>
    </source>
</reference>
<dbReference type="PANTHER" id="PTHR10039:SF16">
    <property type="entry name" value="GPI INOSITOL-DEACYLASE"/>
    <property type="match status" value="1"/>
</dbReference>
<dbReference type="AlphaFoldDB" id="G4TC71"/>
<accession>G4TC71</accession>
<comment type="caution">
    <text evidence="4">The sequence shown here is derived from an EMBL/GenBank/DDBJ whole genome shotgun (WGS) entry which is preliminary data.</text>
</comment>